<dbReference type="RefSeq" id="XP_029122231.1">
    <property type="nucleotide sequence ID" value="XM_029266398.1"/>
</dbReference>
<dbReference type="AlphaFoldDB" id="A0A8N4I9Z7"/>
<name>A0A8N4I9Z7_ELAGV</name>
<dbReference type="Gene3D" id="2.60.120.330">
    <property type="entry name" value="B-lactam Antibiotic, Isopenicillin N Synthase, Chain"/>
    <property type="match status" value="1"/>
</dbReference>
<dbReference type="OrthoDB" id="288590at2759"/>
<dbReference type="SUPFAM" id="SSF51197">
    <property type="entry name" value="Clavaminate synthase-like"/>
    <property type="match status" value="1"/>
</dbReference>
<protein>
    <submittedName>
        <fullName evidence="5">Gibberellin 20 oxidase 2-like</fullName>
    </submittedName>
</protein>
<evidence type="ECO:0000313" key="5">
    <source>
        <dbReference type="RefSeq" id="XP_029122231.1"/>
    </source>
</evidence>
<dbReference type="InterPro" id="IPR005123">
    <property type="entry name" value="Oxoglu/Fe-dep_dioxygenase_dom"/>
</dbReference>
<accession>A0A8N4I9Z7</accession>
<comment type="similarity">
    <text evidence="1">Belongs to the iron/ascorbate-dependent oxidoreductase family.</text>
</comment>
<proteinExistence type="inferred from homology"/>
<dbReference type="InterPro" id="IPR044861">
    <property type="entry name" value="IPNS-like_FE2OG_OXY"/>
</dbReference>
<dbReference type="PANTHER" id="PTHR47990">
    <property type="entry name" value="2-OXOGLUTARATE (2OG) AND FE(II)-DEPENDENT OXYGENASE SUPERFAMILY PROTEIN-RELATED"/>
    <property type="match status" value="1"/>
</dbReference>
<keyword evidence="1" id="KW-0408">Iron</keyword>
<dbReference type="GO" id="GO:0046872">
    <property type="term" value="F:metal ion binding"/>
    <property type="evidence" value="ECO:0007669"/>
    <property type="project" value="UniProtKB-KW"/>
</dbReference>
<evidence type="ECO:0000313" key="4">
    <source>
        <dbReference type="Proteomes" id="UP000504607"/>
    </source>
</evidence>
<sequence length="305" mass="34007">MSSLEEFFQLPLDAKLRIHRHPGSFWGYTVAHLDRTSSKLPWREMRSLGNNSVASENGIVDYFKSVSGKDFEPMGWVYDRYFREVKELSLKILELLAIGLGSDREYFQEFFKYGELNMRCISYPPCQKPEEVLGIGPHCDPSALTVLQQDQVEGFEVFVEGKWQRISPRPEALVINIGEIFMVVSTCPNVIGSVSFMRITVKWCDLEAAMRTRTRVSATDIRTHAAKKKAVTEVGSSRPPKKSRITTPSVPTRETNIPSEIVLKPVLALSVPTMLLPTEAPSAEVGMARDDGAVVELSAAPSVGV</sequence>
<gene>
    <name evidence="5" type="primary">LOC114914500</name>
</gene>
<dbReference type="InterPro" id="IPR027443">
    <property type="entry name" value="IPNS-like_sf"/>
</dbReference>
<organism evidence="4 5">
    <name type="scientific">Elaeis guineensis var. tenera</name>
    <name type="common">Oil palm</name>
    <dbReference type="NCBI Taxonomy" id="51953"/>
    <lineage>
        <taxon>Eukaryota</taxon>
        <taxon>Viridiplantae</taxon>
        <taxon>Streptophyta</taxon>
        <taxon>Embryophyta</taxon>
        <taxon>Tracheophyta</taxon>
        <taxon>Spermatophyta</taxon>
        <taxon>Magnoliopsida</taxon>
        <taxon>Liliopsida</taxon>
        <taxon>Arecaceae</taxon>
        <taxon>Arecoideae</taxon>
        <taxon>Cocoseae</taxon>
        <taxon>Elaeidinae</taxon>
        <taxon>Elaeis</taxon>
    </lineage>
</organism>
<dbReference type="PROSITE" id="PS51471">
    <property type="entry name" value="FE2OG_OXY"/>
    <property type="match status" value="1"/>
</dbReference>
<feature type="domain" description="Fe2OG dioxygenase" evidence="3">
    <location>
        <begin position="114"/>
        <end position="253"/>
    </location>
</feature>
<keyword evidence="1" id="KW-0560">Oxidoreductase</keyword>
<dbReference type="Pfam" id="PF03171">
    <property type="entry name" value="2OG-FeII_Oxy"/>
    <property type="match status" value="1"/>
</dbReference>
<dbReference type="InterPro" id="IPR050231">
    <property type="entry name" value="Iron_ascorbate_oxido_reductase"/>
</dbReference>
<keyword evidence="4" id="KW-1185">Reference proteome</keyword>
<evidence type="ECO:0000256" key="1">
    <source>
        <dbReference type="RuleBase" id="RU003682"/>
    </source>
</evidence>
<reference evidence="5" key="1">
    <citation type="submission" date="2025-08" db="UniProtKB">
        <authorList>
            <consortium name="RefSeq"/>
        </authorList>
    </citation>
    <scope>IDENTIFICATION</scope>
</reference>
<dbReference type="GO" id="GO:0016491">
    <property type="term" value="F:oxidoreductase activity"/>
    <property type="evidence" value="ECO:0007669"/>
    <property type="project" value="UniProtKB-KW"/>
</dbReference>
<feature type="region of interest" description="Disordered" evidence="2">
    <location>
        <begin position="227"/>
        <end position="253"/>
    </location>
</feature>
<evidence type="ECO:0000259" key="3">
    <source>
        <dbReference type="PROSITE" id="PS51471"/>
    </source>
</evidence>
<keyword evidence="1" id="KW-0479">Metal-binding</keyword>
<dbReference type="Proteomes" id="UP000504607">
    <property type="component" value="Chromosome 9"/>
</dbReference>
<evidence type="ECO:0000256" key="2">
    <source>
        <dbReference type="SAM" id="MobiDB-lite"/>
    </source>
</evidence>